<dbReference type="PANTHER" id="PTHR30632:SF14">
    <property type="entry name" value="TUNGSTATE_MOLYBDATE_CHROMATE-BINDING PROTEIN MODA"/>
    <property type="match status" value="1"/>
</dbReference>
<protein>
    <submittedName>
        <fullName evidence="4">Molybdate ABC transporter substrate-binding protein</fullName>
    </submittedName>
</protein>
<dbReference type="InterPro" id="IPR050682">
    <property type="entry name" value="ModA/WtpA"/>
</dbReference>
<evidence type="ECO:0000256" key="1">
    <source>
        <dbReference type="ARBA" id="ARBA00009175"/>
    </source>
</evidence>
<evidence type="ECO:0000256" key="2">
    <source>
        <dbReference type="ARBA" id="ARBA00022723"/>
    </source>
</evidence>
<dbReference type="NCBIfam" id="TIGR01256">
    <property type="entry name" value="modA"/>
    <property type="match status" value="1"/>
</dbReference>
<accession>A0ABT5J534</accession>
<dbReference type="Gene3D" id="3.40.190.10">
    <property type="entry name" value="Periplasmic binding protein-like II"/>
    <property type="match status" value="2"/>
</dbReference>
<dbReference type="InterPro" id="IPR044084">
    <property type="entry name" value="AvModA-like_subst-bd"/>
</dbReference>
<dbReference type="SUPFAM" id="SSF53850">
    <property type="entry name" value="Periplasmic binding protein-like II"/>
    <property type="match status" value="1"/>
</dbReference>
<dbReference type="Pfam" id="PF13531">
    <property type="entry name" value="SBP_bac_11"/>
    <property type="match status" value="1"/>
</dbReference>
<keyword evidence="2" id="KW-0479">Metal-binding</keyword>
<dbReference type="EMBL" id="JAQQLI010000003">
    <property type="protein sequence ID" value="MDC7784742.1"/>
    <property type="molecule type" value="Genomic_DNA"/>
</dbReference>
<dbReference type="CDD" id="cd13539">
    <property type="entry name" value="PBP2_AvModA"/>
    <property type="match status" value="1"/>
</dbReference>
<dbReference type="PIRSF" id="PIRSF004846">
    <property type="entry name" value="ModA"/>
    <property type="match status" value="1"/>
</dbReference>
<comment type="caution">
    <text evidence="4">The sequence shown here is derived from an EMBL/GenBank/DDBJ whole genome shotgun (WGS) entry which is preliminary data.</text>
</comment>
<sequence length="263" mass="28173">MPLCRTAIASLSLWVLLLIGVTTFPMAPQARADEVQVAVAANFTAPMRKIAAEFEKDTGHKTVLMFGTVGKFFAQMKAGAPFEVLVSSDRETPDALLREGLAVEAPRFTYAIGKLVLWSASPGVVDPKGEVLRSNAFRHFALANPRLAVYGAAGQAVMKKLGVWEAIEPRIVTAENITQAYQFIASGNAELGFVAYSQVVGLDGKIASGSAWMVPTDLHPPLPQDVILLTPGKDSAAAKAIIAYLRSEKARAIILSYGYDLPN</sequence>
<evidence type="ECO:0000313" key="5">
    <source>
        <dbReference type="Proteomes" id="UP001165652"/>
    </source>
</evidence>
<keyword evidence="3" id="KW-0732">Signal</keyword>
<evidence type="ECO:0000313" key="4">
    <source>
        <dbReference type="EMBL" id="MDC7784742.1"/>
    </source>
</evidence>
<dbReference type="RefSeq" id="WP_272775588.1">
    <property type="nucleotide sequence ID" value="NZ_JAQQLI010000003.1"/>
</dbReference>
<evidence type="ECO:0000256" key="3">
    <source>
        <dbReference type="ARBA" id="ARBA00022729"/>
    </source>
</evidence>
<gene>
    <name evidence="4" type="primary">modA</name>
    <name evidence="4" type="ORF">PQJ73_03520</name>
</gene>
<reference evidence="4" key="1">
    <citation type="journal article" date="2023" name="Microbiol Resour">
        <title>Genome Sequences of Rhodoplanes serenus and Two Thermotolerant Strains, Rhodoplanes tepidamans and 'Rhodoplanes cryptolactis,' Further Refine the Genus.</title>
        <authorList>
            <person name="Rayyan A.A."/>
            <person name="Kyndt J.A."/>
        </authorList>
    </citation>
    <scope>NUCLEOTIDE SEQUENCE</scope>
    <source>
        <strain evidence="4">DSM 9987</strain>
    </source>
</reference>
<dbReference type="PANTHER" id="PTHR30632">
    <property type="entry name" value="MOLYBDATE-BINDING PERIPLASMIC PROTEIN"/>
    <property type="match status" value="1"/>
</dbReference>
<dbReference type="Proteomes" id="UP001165652">
    <property type="component" value="Unassembled WGS sequence"/>
</dbReference>
<reference evidence="4" key="2">
    <citation type="submission" date="2023-02" db="EMBL/GenBank/DDBJ databases">
        <authorList>
            <person name="Rayyan A."/>
            <person name="Meyer T."/>
            <person name="Kyndt J.A."/>
        </authorList>
    </citation>
    <scope>NUCLEOTIDE SEQUENCE</scope>
    <source>
        <strain evidence="4">DSM 9987</strain>
    </source>
</reference>
<comment type="similarity">
    <text evidence="1">Belongs to the bacterial solute-binding protein ModA family.</text>
</comment>
<dbReference type="InterPro" id="IPR005950">
    <property type="entry name" value="ModA"/>
</dbReference>
<keyword evidence="5" id="KW-1185">Reference proteome</keyword>
<organism evidence="4 5">
    <name type="scientific">Rhodoplanes tepidamans</name>
    <name type="common">Rhodoplanes cryptolactis</name>
    <dbReference type="NCBI Taxonomy" id="200616"/>
    <lineage>
        <taxon>Bacteria</taxon>
        <taxon>Pseudomonadati</taxon>
        <taxon>Pseudomonadota</taxon>
        <taxon>Alphaproteobacteria</taxon>
        <taxon>Hyphomicrobiales</taxon>
        <taxon>Nitrobacteraceae</taxon>
        <taxon>Rhodoplanes</taxon>
    </lineage>
</organism>
<proteinExistence type="inferred from homology"/>
<name>A0ABT5J534_RHOTP</name>